<keyword evidence="1" id="KW-0472">Membrane</keyword>
<protein>
    <submittedName>
        <fullName evidence="2">DUF1232 domain-containing protein</fullName>
    </submittedName>
</protein>
<reference evidence="2" key="1">
    <citation type="submission" date="2021-01" db="EMBL/GenBank/DDBJ databases">
        <title>Modified the classification status of verrucomicrobia.</title>
        <authorList>
            <person name="Feng X."/>
        </authorList>
    </citation>
    <scope>NUCLEOTIDE SEQUENCE</scope>
    <source>
        <strain evidence="2">_KCTC 22039</strain>
    </source>
</reference>
<evidence type="ECO:0000256" key="1">
    <source>
        <dbReference type="SAM" id="Phobius"/>
    </source>
</evidence>
<keyword evidence="1" id="KW-1133">Transmembrane helix</keyword>
<proteinExistence type="predicted"/>
<organism evidence="2 3">
    <name type="scientific">Persicirhabdus sediminis</name>
    <dbReference type="NCBI Taxonomy" id="454144"/>
    <lineage>
        <taxon>Bacteria</taxon>
        <taxon>Pseudomonadati</taxon>
        <taxon>Verrucomicrobiota</taxon>
        <taxon>Verrucomicrobiia</taxon>
        <taxon>Verrucomicrobiales</taxon>
        <taxon>Verrucomicrobiaceae</taxon>
        <taxon>Persicirhabdus</taxon>
    </lineage>
</organism>
<gene>
    <name evidence="2" type="ORF">JIN82_15695</name>
</gene>
<accession>A0A8J7MGX5</accession>
<dbReference type="EMBL" id="JAENIM010000046">
    <property type="protein sequence ID" value="MBK1792608.1"/>
    <property type="molecule type" value="Genomic_DNA"/>
</dbReference>
<feature type="transmembrane region" description="Helical" evidence="1">
    <location>
        <begin position="41"/>
        <end position="62"/>
    </location>
</feature>
<sequence length="91" mass="9847">MKTFAVLLLAIISATYILNPTAGLLELIPDNIPIFGNLDEAMATAILLACLGYFGIDVSKLFSQSPSVKRAQSQLDETIERGKSLHKAEPK</sequence>
<comment type="caution">
    <text evidence="2">The sequence shown here is derived from an EMBL/GenBank/DDBJ whole genome shotgun (WGS) entry which is preliminary data.</text>
</comment>
<dbReference type="RefSeq" id="WP_200312620.1">
    <property type="nucleotide sequence ID" value="NZ_JAENIM010000046.1"/>
</dbReference>
<dbReference type="AlphaFoldDB" id="A0A8J7MGX5"/>
<evidence type="ECO:0000313" key="2">
    <source>
        <dbReference type="EMBL" id="MBK1792608.1"/>
    </source>
</evidence>
<keyword evidence="3" id="KW-1185">Reference proteome</keyword>
<evidence type="ECO:0000313" key="3">
    <source>
        <dbReference type="Proteomes" id="UP000624703"/>
    </source>
</evidence>
<name>A0A8J7MGX5_9BACT</name>
<dbReference type="Proteomes" id="UP000624703">
    <property type="component" value="Unassembled WGS sequence"/>
</dbReference>
<keyword evidence="1" id="KW-0812">Transmembrane</keyword>